<keyword evidence="6" id="KW-0046">Antibiotic resistance</keyword>
<dbReference type="PANTHER" id="PTHR42711:SF5">
    <property type="entry name" value="ABC TRANSPORTER ATP-BINDING PROTEIN NATA"/>
    <property type="match status" value="1"/>
</dbReference>
<dbReference type="InterPro" id="IPR003593">
    <property type="entry name" value="AAA+_ATPase"/>
</dbReference>
<keyword evidence="5" id="KW-0067">ATP-binding</keyword>
<dbReference type="PROSITE" id="PS00211">
    <property type="entry name" value="ABC_TRANSPORTER_1"/>
    <property type="match status" value="1"/>
</dbReference>
<dbReference type="GO" id="GO:0016887">
    <property type="term" value="F:ATP hydrolysis activity"/>
    <property type="evidence" value="ECO:0007669"/>
    <property type="project" value="InterPro"/>
</dbReference>
<dbReference type="InterPro" id="IPR050763">
    <property type="entry name" value="ABC_transporter_ATP-binding"/>
</dbReference>
<evidence type="ECO:0000256" key="2">
    <source>
        <dbReference type="ARBA" id="ARBA00005417"/>
    </source>
</evidence>
<protein>
    <recommendedName>
        <fullName evidence="7">ABC transporter domain-containing protein</fullName>
    </recommendedName>
</protein>
<dbReference type="PANTHER" id="PTHR42711">
    <property type="entry name" value="ABC TRANSPORTER ATP-BINDING PROTEIN"/>
    <property type="match status" value="1"/>
</dbReference>
<organism evidence="8">
    <name type="scientific">uncultured Solirubrobacteraceae bacterium</name>
    <dbReference type="NCBI Taxonomy" id="1162706"/>
    <lineage>
        <taxon>Bacteria</taxon>
        <taxon>Bacillati</taxon>
        <taxon>Actinomycetota</taxon>
        <taxon>Thermoleophilia</taxon>
        <taxon>Solirubrobacterales</taxon>
        <taxon>Solirubrobacteraceae</taxon>
        <taxon>environmental samples</taxon>
    </lineage>
</organism>
<dbReference type="GO" id="GO:0005886">
    <property type="term" value="C:plasma membrane"/>
    <property type="evidence" value="ECO:0007669"/>
    <property type="project" value="UniProtKB-SubCell"/>
</dbReference>
<dbReference type="InterPro" id="IPR003439">
    <property type="entry name" value="ABC_transporter-like_ATP-bd"/>
</dbReference>
<dbReference type="EMBL" id="CADCVQ010000070">
    <property type="protein sequence ID" value="CAA9494732.1"/>
    <property type="molecule type" value="Genomic_DNA"/>
</dbReference>
<evidence type="ECO:0000259" key="7">
    <source>
        <dbReference type="PROSITE" id="PS50893"/>
    </source>
</evidence>
<dbReference type="AlphaFoldDB" id="A0A6J4SFT1"/>
<feature type="domain" description="ABC transporter" evidence="7">
    <location>
        <begin position="34"/>
        <end position="265"/>
    </location>
</feature>
<dbReference type="PROSITE" id="PS50893">
    <property type="entry name" value="ABC_TRANSPORTER_2"/>
    <property type="match status" value="1"/>
</dbReference>
<dbReference type="InterPro" id="IPR017871">
    <property type="entry name" value="ABC_transporter-like_CS"/>
</dbReference>
<dbReference type="Pfam" id="PF00005">
    <property type="entry name" value="ABC_tran"/>
    <property type="match status" value="1"/>
</dbReference>
<evidence type="ECO:0000256" key="6">
    <source>
        <dbReference type="ARBA" id="ARBA00023251"/>
    </source>
</evidence>
<comment type="similarity">
    <text evidence="2">Belongs to the ABC transporter superfamily.</text>
</comment>
<accession>A0A6J4SFT1</accession>
<evidence type="ECO:0000313" key="8">
    <source>
        <dbReference type="EMBL" id="CAA9494732.1"/>
    </source>
</evidence>
<dbReference type="GO" id="GO:0005524">
    <property type="term" value="F:ATP binding"/>
    <property type="evidence" value="ECO:0007669"/>
    <property type="project" value="UniProtKB-KW"/>
</dbReference>
<evidence type="ECO:0000256" key="3">
    <source>
        <dbReference type="ARBA" id="ARBA00022448"/>
    </source>
</evidence>
<sequence length="346" mass="36662">MVMSGSIGEMTDVADADATPAPARRAAVAGPAVLDAREVSQRFGPTTVLRDVSLTIRAGEIHALLGPNGAGKTTLIRILAGLQHPTAGSVEIAGFHPSANARLFRQQIGFVASGDRTFYLRISGLENLVFFARLHGMTRRQAIRRSEEVLADVGLAEATRKPVGTYSHGMQKRLSVARALLTSPAVMLIDEATHDLDPDAARRVRELVAAAAARGAAVVWVTQRLEEIRGFADEVTLLDAGRVRFSGTVPQLMSHAAPRRYLLHLEHDGHDSRVLLAARAALAPRATLTPIGDGASGHHALSLAAEVVLGDALGTLAAAGVRLLSCQEERSEIEEAFLLLVDEGGA</sequence>
<keyword evidence="3" id="KW-0813">Transport</keyword>
<evidence type="ECO:0000256" key="5">
    <source>
        <dbReference type="ARBA" id="ARBA00022840"/>
    </source>
</evidence>
<proteinExistence type="inferred from homology"/>
<keyword evidence="4" id="KW-0547">Nucleotide-binding</keyword>
<dbReference type="SUPFAM" id="SSF52540">
    <property type="entry name" value="P-loop containing nucleoside triphosphate hydrolases"/>
    <property type="match status" value="1"/>
</dbReference>
<dbReference type="SMART" id="SM00382">
    <property type="entry name" value="AAA"/>
    <property type="match status" value="1"/>
</dbReference>
<gene>
    <name evidence="8" type="ORF">AVDCRST_MAG67-1602</name>
</gene>
<dbReference type="Gene3D" id="3.40.50.300">
    <property type="entry name" value="P-loop containing nucleotide triphosphate hydrolases"/>
    <property type="match status" value="1"/>
</dbReference>
<dbReference type="InterPro" id="IPR027417">
    <property type="entry name" value="P-loop_NTPase"/>
</dbReference>
<name>A0A6J4SFT1_9ACTN</name>
<dbReference type="GO" id="GO:0046677">
    <property type="term" value="P:response to antibiotic"/>
    <property type="evidence" value="ECO:0007669"/>
    <property type="project" value="UniProtKB-KW"/>
</dbReference>
<evidence type="ECO:0000256" key="1">
    <source>
        <dbReference type="ARBA" id="ARBA00004202"/>
    </source>
</evidence>
<reference evidence="8" key="1">
    <citation type="submission" date="2020-02" db="EMBL/GenBank/DDBJ databases">
        <authorList>
            <person name="Meier V. D."/>
        </authorList>
    </citation>
    <scope>NUCLEOTIDE SEQUENCE</scope>
    <source>
        <strain evidence="8">AVDCRST_MAG67</strain>
    </source>
</reference>
<comment type="subcellular location">
    <subcellularLocation>
        <location evidence="1">Cell membrane</location>
        <topology evidence="1">Peripheral membrane protein</topology>
    </subcellularLocation>
</comment>
<evidence type="ECO:0000256" key="4">
    <source>
        <dbReference type="ARBA" id="ARBA00022741"/>
    </source>
</evidence>